<accession>A0A4Q7MQY4</accession>
<keyword evidence="1 2" id="KW-0597">Phosphoprotein</keyword>
<evidence type="ECO:0000313" key="5">
    <source>
        <dbReference type="Proteomes" id="UP000293874"/>
    </source>
</evidence>
<protein>
    <submittedName>
        <fullName evidence="4">Two-component system response regulator ResD</fullName>
    </submittedName>
</protein>
<dbReference type="SMART" id="SM00448">
    <property type="entry name" value="REC"/>
    <property type="match status" value="1"/>
</dbReference>
<dbReference type="OrthoDB" id="7631574at2"/>
<feature type="modified residue" description="4-aspartylphosphate" evidence="2">
    <location>
        <position position="60"/>
    </location>
</feature>
<comment type="caution">
    <text evidence="4">The sequence shown here is derived from an EMBL/GenBank/DDBJ whole genome shotgun (WGS) entry which is preliminary data.</text>
</comment>
<dbReference type="AlphaFoldDB" id="A0A4Q7MQY4"/>
<dbReference type="PROSITE" id="PS50110">
    <property type="entry name" value="RESPONSE_REGULATORY"/>
    <property type="match status" value="1"/>
</dbReference>
<dbReference type="RefSeq" id="WP_130541686.1">
    <property type="nucleotide sequence ID" value="NZ_CP042431.1"/>
</dbReference>
<dbReference type="Pfam" id="PF00072">
    <property type="entry name" value="Response_reg"/>
    <property type="match status" value="1"/>
</dbReference>
<dbReference type="InterPro" id="IPR011006">
    <property type="entry name" value="CheY-like_superfamily"/>
</dbReference>
<sequence>MGALALQRDIMLAEDDADDVEIFDLGLKGLEFPYLLRHAENGDVLFIMLKDKLPYILFLDIHMPCKDGIACIVEIRKNREYDKMPVIMYTSEISKKIIEEAYRSGANLYLAKTNTIADLTDKLRKIFSIDWDNYLHFPPHSQFIVD</sequence>
<dbReference type="InterPro" id="IPR050595">
    <property type="entry name" value="Bact_response_regulator"/>
</dbReference>
<dbReference type="Proteomes" id="UP000293874">
    <property type="component" value="Unassembled WGS sequence"/>
</dbReference>
<organism evidence="4 5">
    <name type="scientific">Pseudobacter ginsenosidimutans</name>
    <dbReference type="NCBI Taxonomy" id="661488"/>
    <lineage>
        <taxon>Bacteria</taxon>
        <taxon>Pseudomonadati</taxon>
        <taxon>Bacteroidota</taxon>
        <taxon>Chitinophagia</taxon>
        <taxon>Chitinophagales</taxon>
        <taxon>Chitinophagaceae</taxon>
        <taxon>Pseudobacter</taxon>
    </lineage>
</organism>
<dbReference type="Gene3D" id="3.40.50.2300">
    <property type="match status" value="1"/>
</dbReference>
<reference evidence="4 5" key="1">
    <citation type="submission" date="2019-02" db="EMBL/GenBank/DDBJ databases">
        <title>Genomic Encyclopedia of Type Strains, Phase IV (KMG-IV): sequencing the most valuable type-strain genomes for metagenomic binning, comparative biology and taxonomic classification.</title>
        <authorList>
            <person name="Goeker M."/>
        </authorList>
    </citation>
    <scope>NUCLEOTIDE SEQUENCE [LARGE SCALE GENOMIC DNA]</scope>
    <source>
        <strain evidence="4 5">DSM 18116</strain>
    </source>
</reference>
<dbReference type="EMBL" id="SGXA01000002">
    <property type="protein sequence ID" value="RZS71152.1"/>
    <property type="molecule type" value="Genomic_DNA"/>
</dbReference>
<gene>
    <name evidence="4" type="ORF">EV199_3053</name>
</gene>
<evidence type="ECO:0000313" key="4">
    <source>
        <dbReference type="EMBL" id="RZS71152.1"/>
    </source>
</evidence>
<dbReference type="PANTHER" id="PTHR44591">
    <property type="entry name" value="STRESS RESPONSE REGULATOR PROTEIN 1"/>
    <property type="match status" value="1"/>
</dbReference>
<dbReference type="InterPro" id="IPR001789">
    <property type="entry name" value="Sig_transdc_resp-reg_receiver"/>
</dbReference>
<keyword evidence="5" id="KW-1185">Reference proteome</keyword>
<evidence type="ECO:0000259" key="3">
    <source>
        <dbReference type="PROSITE" id="PS50110"/>
    </source>
</evidence>
<dbReference type="SUPFAM" id="SSF52172">
    <property type="entry name" value="CheY-like"/>
    <property type="match status" value="1"/>
</dbReference>
<dbReference type="GO" id="GO:0000160">
    <property type="term" value="P:phosphorelay signal transduction system"/>
    <property type="evidence" value="ECO:0007669"/>
    <property type="project" value="InterPro"/>
</dbReference>
<evidence type="ECO:0000256" key="1">
    <source>
        <dbReference type="ARBA" id="ARBA00022553"/>
    </source>
</evidence>
<dbReference type="PANTHER" id="PTHR44591:SF3">
    <property type="entry name" value="RESPONSE REGULATORY DOMAIN-CONTAINING PROTEIN"/>
    <property type="match status" value="1"/>
</dbReference>
<evidence type="ECO:0000256" key="2">
    <source>
        <dbReference type="PROSITE-ProRule" id="PRU00169"/>
    </source>
</evidence>
<proteinExistence type="predicted"/>
<feature type="domain" description="Response regulatory" evidence="3">
    <location>
        <begin position="9"/>
        <end position="127"/>
    </location>
</feature>
<name>A0A4Q7MQY4_9BACT</name>